<evidence type="ECO:0000256" key="6">
    <source>
        <dbReference type="RuleBase" id="RU361217"/>
    </source>
</evidence>
<evidence type="ECO:0000256" key="2">
    <source>
        <dbReference type="ARBA" id="ARBA00007330"/>
    </source>
</evidence>
<evidence type="ECO:0000256" key="1">
    <source>
        <dbReference type="ARBA" id="ARBA00001974"/>
    </source>
</evidence>
<dbReference type="InterPro" id="IPR031656">
    <property type="entry name" value="DAO_C"/>
</dbReference>
<dbReference type="PANTHER" id="PTHR11985:SF15">
    <property type="entry name" value="GLYCEROL-3-PHOSPHATE DEHYDROGENASE, MITOCHONDRIAL"/>
    <property type="match status" value="1"/>
</dbReference>
<dbReference type="Gene3D" id="3.50.50.60">
    <property type="entry name" value="FAD/NAD(P)-binding domain"/>
    <property type="match status" value="1"/>
</dbReference>
<evidence type="ECO:0000313" key="9">
    <source>
        <dbReference type="EMBL" id="RCW94958.1"/>
    </source>
</evidence>
<dbReference type="InterPro" id="IPR038299">
    <property type="entry name" value="DAO_C_sf"/>
</dbReference>
<evidence type="ECO:0000259" key="7">
    <source>
        <dbReference type="Pfam" id="PF01266"/>
    </source>
</evidence>
<keyword evidence="3 6" id="KW-0285">Flavoprotein</keyword>
<comment type="similarity">
    <text evidence="2 6">Belongs to the FAD-dependent glycerol-3-phosphate dehydrogenase family.</text>
</comment>
<comment type="caution">
    <text evidence="9">The sequence shown here is derived from an EMBL/GenBank/DDBJ whole genome shotgun (WGS) entry which is preliminary data.</text>
</comment>
<evidence type="ECO:0000256" key="4">
    <source>
        <dbReference type="ARBA" id="ARBA00022827"/>
    </source>
</evidence>
<evidence type="ECO:0000256" key="3">
    <source>
        <dbReference type="ARBA" id="ARBA00022630"/>
    </source>
</evidence>
<dbReference type="Gene3D" id="1.10.8.870">
    <property type="entry name" value="Alpha-glycerophosphate oxidase, cap domain"/>
    <property type="match status" value="1"/>
</dbReference>
<reference evidence="9 10" key="1">
    <citation type="submission" date="2018-07" db="EMBL/GenBank/DDBJ databases">
        <title>Genomic Encyclopedia of Type Strains, Phase III (KMG-III): the genomes of soil and plant-associated and newly described type strains.</title>
        <authorList>
            <person name="Whitman W."/>
        </authorList>
    </citation>
    <scope>NUCLEOTIDE SEQUENCE [LARGE SCALE GENOMIC DNA]</scope>
    <source>
        <strain evidence="9 10">CECT 7731</strain>
    </source>
</reference>
<dbReference type="Gene3D" id="3.30.9.10">
    <property type="entry name" value="D-Amino Acid Oxidase, subunit A, domain 2"/>
    <property type="match status" value="1"/>
</dbReference>
<evidence type="ECO:0000259" key="8">
    <source>
        <dbReference type="Pfam" id="PF16901"/>
    </source>
</evidence>
<organism evidence="9 10">
    <name type="scientific">Marinomonas foliarum</name>
    <dbReference type="NCBI Taxonomy" id="491950"/>
    <lineage>
        <taxon>Bacteria</taxon>
        <taxon>Pseudomonadati</taxon>
        <taxon>Pseudomonadota</taxon>
        <taxon>Gammaproteobacteria</taxon>
        <taxon>Oceanospirillales</taxon>
        <taxon>Oceanospirillaceae</taxon>
        <taxon>Marinomonas</taxon>
    </lineage>
</organism>
<dbReference type="Gene3D" id="6.10.250.1890">
    <property type="match status" value="1"/>
</dbReference>
<dbReference type="InterPro" id="IPR000447">
    <property type="entry name" value="G3P_DH_FAD-dep"/>
</dbReference>
<dbReference type="GO" id="GO:0009331">
    <property type="term" value="C:glycerol-3-phosphate dehydrogenase (FAD) complex"/>
    <property type="evidence" value="ECO:0007669"/>
    <property type="project" value="UniProtKB-UniRule"/>
</dbReference>
<evidence type="ECO:0000256" key="5">
    <source>
        <dbReference type="ARBA" id="ARBA00023002"/>
    </source>
</evidence>
<comment type="cofactor">
    <cofactor evidence="1 6">
        <name>FAD</name>
        <dbReference type="ChEBI" id="CHEBI:57692"/>
    </cofactor>
</comment>
<dbReference type="PROSITE" id="PS00977">
    <property type="entry name" value="FAD_G3PDH_1"/>
    <property type="match status" value="1"/>
</dbReference>
<dbReference type="PRINTS" id="PR01001">
    <property type="entry name" value="FADG3PDH"/>
</dbReference>
<accession>A0A368ZNL2</accession>
<dbReference type="AlphaFoldDB" id="A0A368ZNL2"/>
<dbReference type="InterPro" id="IPR006076">
    <property type="entry name" value="FAD-dep_OxRdtase"/>
</dbReference>
<dbReference type="Proteomes" id="UP000253506">
    <property type="component" value="Unassembled WGS sequence"/>
</dbReference>
<dbReference type="Pfam" id="PF01266">
    <property type="entry name" value="DAO"/>
    <property type="match status" value="1"/>
</dbReference>
<dbReference type="NCBIfam" id="NF009906">
    <property type="entry name" value="PRK13369.1"/>
    <property type="match status" value="1"/>
</dbReference>
<sequence>MISVSRSRLLGPPWNTSKLCNQQNAQTDCKCDLRRLIKGFGMSNEQMLDLFVIGGGINGAGIARDAAGRGLSVVLCEKDDLAQGTSSRSGKLVHGGLRYLEYYEFRLVREALIEREVLLNSASHIIWPMRFVLPHSKEDRPAWLVRLGLFLYDHLGGRKRLPGTRTLNLHRDPEGAPIKDQYTKGFEYSDCWVDDSRLVVLNALAAAQKGAEVLTRTRCVAATRHADGYWEITTENAMTKEVRTFKAKLLVNAAGPWVRRIVDDVATSKSSRNIQLVKGSHIIVPKFWQGQQAYLVQNYDKRVIFINPYEDDKALIGTTDIPYDGKVEDVKADESEIEYLLAAVNRYFKETLRRQDVITTFSGVRPLFDDGQGNPSAVTRDYVFDLDETQGVPLLNVFGGKLTTFRKLSEHAIQKIEKYFPEMGNNWTSEVVLPGGDIPNADFQSYMQACKEDYPWMPRALLVHYGRHYGSIIKQIVAGVVSIEGLGQHFGGNLYEAEVRYLVEYEWAMTAEDVLERRTKEGLHLSDEQKATFGQWFESQFIEHNSDRKIS</sequence>
<dbReference type="GO" id="GO:0046168">
    <property type="term" value="P:glycerol-3-phosphate catabolic process"/>
    <property type="evidence" value="ECO:0007669"/>
    <property type="project" value="TreeGrafter"/>
</dbReference>
<feature type="domain" description="Alpha-glycerophosphate oxidase C-terminal" evidence="8">
    <location>
        <begin position="428"/>
        <end position="523"/>
    </location>
</feature>
<dbReference type="EC" id="1.1.5.3" evidence="6"/>
<dbReference type="GO" id="GO:0004368">
    <property type="term" value="F:glycerol-3-phosphate dehydrogenase (quinone) activity"/>
    <property type="evidence" value="ECO:0007669"/>
    <property type="project" value="UniProtKB-EC"/>
</dbReference>
<dbReference type="InterPro" id="IPR036188">
    <property type="entry name" value="FAD/NAD-bd_sf"/>
</dbReference>
<keyword evidence="4" id="KW-0274">FAD</keyword>
<feature type="domain" description="FAD dependent oxidoreductase" evidence="7">
    <location>
        <begin position="49"/>
        <end position="371"/>
    </location>
</feature>
<gene>
    <name evidence="9" type="ORF">DFP77_14121</name>
</gene>
<comment type="catalytic activity">
    <reaction evidence="6">
        <text>a quinone + sn-glycerol 3-phosphate = dihydroxyacetone phosphate + a quinol</text>
        <dbReference type="Rhea" id="RHEA:18977"/>
        <dbReference type="ChEBI" id="CHEBI:24646"/>
        <dbReference type="ChEBI" id="CHEBI:57597"/>
        <dbReference type="ChEBI" id="CHEBI:57642"/>
        <dbReference type="ChEBI" id="CHEBI:132124"/>
        <dbReference type="EC" id="1.1.5.3"/>
    </reaction>
</comment>
<proteinExistence type="inferred from homology"/>
<dbReference type="EMBL" id="QPJQ01000041">
    <property type="protein sequence ID" value="RCW94958.1"/>
    <property type="molecule type" value="Genomic_DNA"/>
</dbReference>
<keyword evidence="5 6" id="KW-0560">Oxidoreductase</keyword>
<dbReference type="NCBIfam" id="NF008899">
    <property type="entry name" value="PRK12266.1"/>
    <property type="match status" value="1"/>
</dbReference>
<protein>
    <recommendedName>
        <fullName evidence="6">Glycerol-3-phosphate dehydrogenase</fullName>
        <ecNumber evidence="6">1.1.5.3</ecNumber>
    </recommendedName>
</protein>
<dbReference type="Pfam" id="PF16901">
    <property type="entry name" value="DAO_C"/>
    <property type="match status" value="1"/>
</dbReference>
<dbReference type="SUPFAM" id="SSF51905">
    <property type="entry name" value="FAD/NAD(P)-binding domain"/>
    <property type="match status" value="1"/>
</dbReference>
<evidence type="ECO:0000313" key="10">
    <source>
        <dbReference type="Proteomes" id="UP000253506"/>
    </source>
</evidence>
<dbReference type="PANTHER" id="PTHR11985">
    <property type="entry name" value="GLYCEROL-3-PHOSPHATE DEHYDROGENASE"/>
    <property type="match status" value="1"/>
</dbReference>
<name>A0A368ZNL2_9GAMM</name>